<reference evidence="1 2" key="1">
    <citation type="submission" date="2020-07" db="EMBL/GenBank/DDBJ databases">
        <title>Genomic Encyclopedia of Type Strains, Phase III (KMG-III): the genomes of soil and plant-associated and newly described type strains.</title>
        <authorList>
            <person name="Whitman W."/>
        </authorList>
    </citation>
    <scope>NUCLEOTIDE SEQUENCE [LARGE SCALE GENOMIC DNA]</scope>
    <source>
        <strain evidence="1 2">CECT 8576</strain>
    </source>
</reference>
<dbReference type="EMBL" id="JACBYW010000004">
    <property type="protein sequence ID" value="NYH78971.1"/>
    <property type="molecule type" value="Genomic_DNA"/>
</dbReference>
<comment type="caution">
    <text evidence="1">The sequence shown here is derived from an EMBL/GenBank/DDBJ whole genome shotgun (WGS) entry which is preliminary data.</text>
</comment>
<dbReference type="Proteomes" id="UP000548304">
    <property type="component" value="Unassembled WGS sequence"/>
</dbReference>
<evidence type="ECO:0000313" key="2">
    <source>
        <dbReference type="Proteomes" id="UP000548304"/>
    </source>
</evidence>
<name>A0A852YWF7_9ACTN</name>
<keyword evidence="2" id="KW-1185">Reference proteome</keyword>
<sequence length="269" mass="29329">MTGPSAPPSFVAGMHGVLWLHPWVLEARRRGTFAVDDEEEGVAALMYWRAQVLGLDDVLPSVNPLARWRLEETGGDWAQDGRVHQLGWMQAAPLNLDHQRLPVRPVLTCLGDGLAKVGTVEPAGTHMVLPLHLDVARVPELPGSCEWFQMDEGLDPRWEFVLSLHISDGQEVLDPAALLTAVRARAAHVLDVELLDRPPVGVLAPGELEGSWLLGQNLSALHLRCRGPEWSVDMAAFATEVATHAATATGIEQTLFVSVTHTGPDTTRR</sequence>
<accession>A0A852YWF7</accession>
<organism evidence="1 2">
    <name type="scientific">Actinopolyspora biskrensis</name>
    <dbReference type="NCBI Taxonomy" id="1470178"/>
    <lineage>
        <taxon>Bacteria</taxon>
        <taxon>Bacillati</taxon>
        <taxon>Actinomycetota</taxon>
        <taxon>Actinomycetes</taxon>
        <taxon>Actinopolysporales</taxon>
        <taxon>Actinopolysporaceae</taxon>
        <taxon>Actinopolyspora</taxon>
    </lineage>
</organism>
<evidence type="ECO:0000313" key="1">
    <source>
        <dbReference type="EMBL" id="NYH78971.1"/>
    </source>
</evidence>
<protein>
    <submittedName>
        <fullName evidence="1">Uncharacterized protein</fullName>
    </submittedName>
</protein>
<dbReference type="AlphaFoldDB" id="A0A852YWF7"/>
<gene>
    <name evidence="1" type="ORF">FHR84_002305</name>
</gene>
<dbReference type="RefSeq" id="WP_179535442.1">
    <property type="nucleotide sequence ID" value="NZ_JACBYW010000004.1"/>
</dbReference>
<proteinExistence type="predicted"/>